<proteinExistence type="predicted"/>
<feature type="compositionally biased region" description="Pro residues" evidence="1">
    <location>
        <begin position="295"/>
        <end position="307"/>
    </location>
</feature>
<name>A0A6A5YXU4_9PLEO</name>
<feature type="region of interest" description="Disordered" evidence="1">
    <location>
        <begin position="383"/>
        <end position="512"/>
    </location>
</feature>
<keyword evidence="3" id="KW-1185">Reference proteome</keyword>
<evidence type="ECO:0000256" key="1">
    <source>
        <dbReference type="SAM" id="MobiDB-lite"/>
    </source>
</evidence>
<gene>
    <name evidence="2" type="ORF">BDV96DRAFT_165032</name>
</gene>
<reference evidence="2" key="1">
    <citation type="journal article" date="2020" name="Stud. Mycol.">
        <title>101 Dothideomycetes genomes: a test case for predicting lifestyles and emergence of pathogens.</title>
        <authorList>
            <person name="Haridas S."/>
            <person name="Albert R."/>
            <person name="Binder M."/>
            <person name="Bloem J."/>
            <person name="Labutti K."/>
            <person name="Salamov A."/>
            <person name="Andreopoulos B."/>
            <person name="Baker S."/>
            <person name="Barry K."/>
            <person name="Bills G."/>
            <person name="Bluhm B."/>
            <person name="Cannon C."/>
            <person name="Castanera R."/>
            <person name="Culley D."/>
            <person name="Daum C."/>
            <person name="Ezra D."/>
            <person name="Gonzalez J."/>
            <person name="Henrissat B."/>
            <person name="Kuo A."/>
            <person name="Liang C."/>
            <person name="Lipzen A."/>
            <person name="Lutzoni F."/>
            <person name="Magnuson J."/>
            <person name="Mondo S."/>
            <person name="Nolan M."/>
            <person name="Ohm R."/>
            <person name="Pangilinan J."/>
            <person name="Park H.-J."/>
            <person name="Ramirez L."/>
            <person name="Alfaro M."/>
            <person name="Sun H."/>
            <person name="Tritt A."/>
            <person name="Yoshinaga Y."/>
            <person name="Zwiers L.-H."/>
            <person name="Turgeon B."/>
            <person name="Goodwin S."/>
            <person name="Spatafora J."/>
            <person name="Crous P."/>
            <person name="Grigoriev I."/>
        </authorList>
    </citation>
    <scope>NUCLEOTIDE SEQUENCE</scope>
    <source>
        <strain evidence="2">CBS 627.86</strain>
    </source>
</reference>
<feature type="compositionally biased region" description="Basic and acidic residues" evidence="1">
    <location>
        <begin position="490"/>
        <end position="506"/>
    </location>
</feature>
<feature type="compositionally biased region" description="Polar residues" evidence="1">
    <location>
        <begin position="337"/>
        <end position="353"/>
    </location>
</feature>
<accession>A0A6A5YXU4</accession>
<dbReference type="OrthoDB" id="3795533at2759"/>
<feature type="region of interest" description="Disordered" evidence="1">
    <location>
        <begin position="275"/>
        <end position="357"/>
    </location>
</feature>
<evidence type="ECO:0000313" key="2">
    <source>
        <dbReference type="EMBL" id="KAF2112009.1"/>
    </source>
</evidence>
<feature type="region of interest" description="Disordered" evidence="1">
    <location>
        <begin position="149"/>
        <end position="188"/>
    </location>
</feature>
<feature type="compositionally biased region" description="Polar residues" evidence="1">
    <location>
        <begin position="155"/>
        <end position="173"/>
    </location>
</feature>
<feature type="compositionally biased region" description="Basic and acidic residues" evidence="1">
    <location>
        <begin position="385"/>
        <end position="398"/>
    </location>
</feature>
<dbReference type="EMBL" id="ML977332">
    <property type="protein sequence ID" value="KAF2112009.1"/>
    <property type="molecule type" value="Genomic_DNA"/>
</dbReference>
<dbReference type="Proteomes" id="UP000799770">
    <property type="component" value="Unassembled WGS sequence"/>
</dbReference>
<dbReference type="AlphaFoldDB" id="A0A6A5YXU4"/>
<feature type="compositionally biased region" description="Polar residues" evidence="1">
    <location>
        <begin position="458"/>
        <end position="469"/>
    </location>
</feature>
<feature type="compositionally biased region" description="Basic and acidic residues" evidence="1">
    <location>
        <begin position="327"/>
        <end position="336"/>
    </location>
</feature>
<protein>
    <submittedName>
        <fullName evidence="2">Uncharacterized protein</fullName>
    </submittedName>
</protein>
<evidence type="ECO:0000313" key="3">
    <source>
        <dbReference type="Proteomes" id="UP000799770"/>
    </source>
</evidence>
<sequence length="512" mass="56760">MELNKAQKRAISLHQDLNNLHPDHLHSFINGIEPTEPPNYRLVQGVIQPRLDKVTLKAGAESYEIGNVIYNIGQGVEIRRVTIRVEKGSFKVKKDEKLPEDEGNLLSHPIQRFVAQEAGELWKIKYQAIVDTMDHINAVRTFAYNLPQQPRRRSINGQAPSQTDDLDGESNSAKPLKRKPGEPVAQHACNKRAKVGLDVSPAAKIDAVSNMADQIKIDLFDAIAKASMPNYPVSVDNILMAGWNVVSIFTHVGTESAELTKSIVELKTVLSEFEGKNGKKKKAKKDEGAGAPKPEVAPNPERTPPPSFQDNATPRKPSSPVMARKNTSFDDHHPSQDTHALSRSHQPHSNSNGDYAYESAPTKQLLPHQRRLGGLEALQMYTDLESDRASPEDQRERSLFASPHPHQDRSSVRQSTSPEAQRERGHFASPHQHPDLVGLNVGGGSPHEPPRAHRRGSSLASAVQGSKKNSAGHGDTMMPPMLEAPMGHNVGREREREREREKERGRASSYYH</sequence>
<organism evidence="2 3">
    <name type="scientific">Lophiotrema nucula</name>
    <dbReference type="NCBI Taxonomy" id="690887"/>
    <lineage>
        <taxon>Eukaryota</taxon>
        <taxon>Fungi</taxon>
        <taxon>Dikarya</taxon>
        <taxon>Ascomycota</taxon>
        <taxon>Pezizomycotina</taxon>
        <taxon>Dothideomycetes</taxon>
        <taxon>Pleosporomycetidae</taxon>
        <taxon>Pleosporales</taxon>
        <taxon>Lophiotremataceae</taxon>
        <taxon>Lophiotrema</taxon>
    </lineage>
</organism>